<sequence length="55" mass="6250">MNKNTSKKNSSNTTIKSNETAAWANIEKLENISNVPIPSEFQVENAKKWVDENQK</sequence>
<gene>
    <name evidence="1" type="ORF">SAMN02745883_00947</name>
</gene>
<dbReference type="InterPro" id="IPR024209">
    <property type="entry name" value="CDIF630_02480-like"/>
</dbReference>
<organism evidence="1 2">
    <name type="scientific">Caminicella sporogenes DSM 14501</name>
    <dbReference type="NCBI Taxonomy" id="1121266"/>
    <lineage>
        <taxon>Bacteria</taxon>
        <taxon>Bacillati</taxon>
        <taxon>Bacillota</taxon>
        <taxon>Clostridia</taxon>
        <taxon>Peptostreptococcales</taxon>
        <taxon>Caminicellaceae</taxon>
        <taxon>Caminicella</taxon>
    </lineage>
</organism>
<dbReference type="Pfam" id="PF12655">
    <property type="entry name" value="CDIF630_02480-like"/>
    <property type="match status" value="1"/>
</dbReference>
<dbReference type="STRING" id="1121266.SAMN02745883_00947"/>
<reference evidence="1 2" key="1">
    <citation type="submission" date="2016-11" db="EMBL/GenBank/DDBJ databases">
        <authorList>
            <person name="Jaros S."/>
            <person name="Januszkiewicz K."/>
            <person name="Wedrychowicz H."/>
        </authorList>
    </citation>
    <scope>NUCLEOTIDE SEQUENCE [LARGE SCALE GENOMIC DNA]</scope>
    <source>
        <strain evidence="1 2">DSM 14501</strain>
    </source>
</reference>
<dbReference type="AlphaFoldDB" id="A0A1M6NMQ2"/>
<name>A0A1M6NMQ2_9FIRM</name>
<keyword evidence="2" id="KW-1185">Reference proteome</keyword>
<dbReference type="EMBL" id="FRAJ01000006">
    <property type="protein sequence ID" value="SHJ96963.1"/>
    <property type="molecule type" value="Genomic_DNA"/>
</dbReference>
<protein>
    <recommendedName>
        <fullName evidence="3">DUF3787 domain-containing protein</fullName>
    </recommendedName>
</protein>
<dbReference type="Proteomes" id="UP000184082">
    <property type="component" value="Unassembled WGS sequence"/>
</dbReference>
<evidence type="ECO:0000313" key="2">
    <source>
        <dbReference type="Proteomes" id="UP000184082"/>
    </source>
</evidence>
<accession>A0A1M6NMQ2</accession>
<proteinExistence type="predicted"/>
<evidence type="ECO:0000313" key="1">
    <source>
        <dbReference type="EMBL" id="SHJ96963.1"/>
    </source>
</evidence>
<dbReference type="RefSeq" id="WP_072966214.1">
    <property type="nucleotide sequence ID" value="NZ_FRAJ01000006.1"/>
</dbReference>
<evidence type="ECO:0008006" key="3">
    <source>
        <dbReference type="Google" id="ProtNLM"/>
    </source>
</evidence>